<evidence type="ECO:0000313" key="3">
    <source>
        <dbReference type="EMBL" id="GAA1703235.1"/>
    </source>
</evidence>
<keyword evidence="4" id="KW-1185">Reference proteome</keyword>
<proteinExistence type="predicted"/>
<dbReference type="Proteomes" id="UP001500618">
    <property type="component" value="Unassembled WGS sequence"/>
</dbReference>
<dbReference type="PANTHER" id="PTHR47756:SF2">
    <property type="entry name" value="BLL6612 PROTEIN"/>
    <property type="match status" value="1"/>
</dbReference>
<dbReference type="PANTHER" id="PTHR47756">
    <property type="entry name" value="BLL6612 PROTEIN-RELATED"/>
    <property type="match status" value="1"/>
</dbReference>
<sequence length="123" mass="13106">MNTSSLALRTLGGLSTGEVARGLLVPEATMAKRPTWAKQKIRQAAIPYRVREPAELPSRLSGGAATVYLIFNEGYAAGGAAALVRTELATEAVRLGVPTLTELELGPSHTPAHKTNLTFRRKP</sequence>
<feature type="compositionally biased region" description="Polar residues" evidence="1">
    <location>
        <begin position="113"/>
        <end position="123"/>
    </location>
</feature>
<evidence type="ECO:0000313" key="4">
    <source>
        <dbReference type="Proteomes" id="UP001500618"/>
    </source>
</evidence>
<dbReference type="InterPro" id="IPR046531">
    <property type="entry name" value="DUF6596"/>
</dbReference>
<comment type="caution">
    <text evidence="3">The sequence shown here is derived from an EMBL/GenBank/DDBJ whole genome shotgun (WGS) entry which is preliminary data.</text>
</comment>
<dbReference type="EMBL" id="BAAANY010000027">
    <property type="protein sequence ID" value="GAA1703235.1"/>
    <property type="molecule type" value="Genomic_DNA"/>
</dbReference>
<protein>
    <recommendedName>
        <fullName evidence="2">DUF6596 domain-containing protein</fullName>
    </recommendedName>
</protein>
<feature type="region of interest" description="Disordered" evidence="1">
    <location>
        <begin position="104"/>
        <end position="123"/>
    </location>
</feature>
<feature type="domain" description="DUF6596" evidence="2">
    <location>
        <begin position="64"/>
        <end position="102"/>
    </location>
</feature>
<evidence type="ECO:0000256" key="1">
    <source>
        <dbReference type="SAM" id="MobiDB-lite"/>
    </source>
</evidence>
<name>A0ABN2IED6_9ACTN</name>
<gene>
    <name evidence="3" type="ORF">GCM10009765_60720</name>
</gene>
<accession>A0ABN2IED6</accession>
<reference evidence="3 4" key="1">
    <citation type="journal article" date="2019" name="Int. J. Syst. Evol. Microbiol.">
        <title>The Global Catalogue of Microorganisms (GCM) 10K type strain sequencing project: providing services to taxonomists for standard genome sequencing and annotation.</title>
        <authorList>
            <consortium name="The Broad Institute Genomics Platform"/>
            <consortium name="The Broad Institute Genome Sequencing Center for Infectious Disease"/>
            <person name="Wu L."/>
            <person name="Ma J."/>
        </authorList>
    </citation>
    <scope>NUCLEOTIDE SEQUENCE [LARGE SCALE GENOMIC DNA]</scope>
    <source>
        <strain evidence="3 4">JCM 14718</strain>
    </source>
</reference>
<organism evidence="3 4">
    <name type="scientific">Fodinicola feengrottensis</name>
    <dbReference type="NCBI Taxonomy" id="435914"/>
    <lineage>
        <taxon>Bacteria</taxon>
        <taxon>Bacillati</taxon>
        <taxon>Actinomycetota</taxon>
        <taxon>Actinomycetes</taxon>
        <taxon>Mycobacteriales</taxon>
        <taxon>Fodinicola</taxon>
    </lineage>
</organism>
<dbReference type="RefSeq" id="WP_344313693.1">
    <property type="nucleotide sequence ID" value="NZ_BAAANY010000027.1"/>
</dbReference>
<dbReference type="Pfam" id="PF20239">
    <property type="entry name" value="DUF6596"/>
    <property type="match status" value="1"/>
</dbReference>
<evidence type="ECO:0000259" key="2">
    <source>
        <dbReference type="Pfam" id="PF20239"/>
    </source>
</evidence>